<organism evidence="3 4">
    <name type="scientific">Drouetiella hepatica Uher 2000/2452</name>
    <dbReference type="NCBI Taxonomy" id="904376"/>
    <lineage>
        <taxon>Bacteria</taxon>
        <taxon>Bacillati</taxon>
        <taxon>Cyanobacteriota</taxon>
        <taxon>Cyanophyceae</taxon>
        <taxon>Oculatellales</taxon>
        <taxon>Oculatellaceae</taxon>
        <taxon>Drouetiella</taxon>
    </lineage>
</organism>
<proteinExistence type="inferred from homology"/>
<dbReference type="Pfam" id="PF26132">
    <property type="entry name" value="UPF0367"/>
    <property type="match status" value="1"/>
</dbReference>
<reference evidence="3" key="1">
    <citation type="submission" date="2021-05" db="EMBL/GenBank/DDBJ databases">
        <authorList>
            <person name="Pietrasiak N."/>
            <person name="Ward R."/>
            <person name="Stajich J.E."/>
            <person name="Kurbessoian T."/>
        </authorList>
    </citation>
    <scope>NUCLEOTIDE SEQUENCE</scope>
    <source>
        <strain evidence="3">UHER 2000/2452</strain>
    </source>
</reference>
<evidence type="ECO:0000313" key="3">
    <source>
        <dbReference type="EMBL" id="MBW4657359.1"/>
    </source>
</evidence>
<dbReference type="AlphaFoldDB" id="A0A951Q7M5"/>
<comment type="similarity">
    <text evidence="1">Belongs to the UPF0367 family.</text>
</comment>
<evidence type="ECO:0000256" key="2">
    <source>
        <dbReference type="SAM" id="MobiDB-lite"/>
    </source>
</evidence>
<accession>A0A951Q7M5</accession>
<sequence length="92" mass="9775">MFIIDVTLKNTPVTLSVQRKSDEDAKALYQQVLEAMRSGHPATLELTCEQQTGKIVAILVNEISAVQVSEKSGAGSASGRPPGFFSLTAPAE</sequence>
<dbReference type="Proteomes" id="UP000757435">
    <property type="component" value="Unassembled WGS sequence"/>
</dbReference>
<dbReference type="InterPro" id="IPR020885">
    <property type="entry name" value="UPF0367"/>
</dbReference>
<evidence type="ECO:0000256" key="1">
    <source>
        <dbReference type="HAMAP-Rule" id="MF_01360"/>
    </source>
</evidence>
<feature type="region of interest" description="Disordered" evidence="2">
    <location>
        <begin position="70"/>
        <end position="92"/>
    </location>
</feature>
<protein>
    <recommendedName>
        <fullName evidence="1">UPF0367 protein KME15_01690</fullName>
    </recommendedName>
</protein>
<gene>
    <name evidence="3" type="ORF">KME15_01690</name>
</gene>
<evidence type="ECO:0000313" key="4">
    <source>
        <dbReference type="Proteomes" id="UP000757435"/>
    </source>
</evidence>
<dbReference type="NCBIfam" id="NF010236">
    <property type="entry name" value="PRK13683.1"/>
    <property type="match status" value="1"/>
</dbReference>
<name>A0A951Q7M5_9CYAN</name>
<dbReference type="EMBL" id="JAHHHD010000001">
    <property type="protein sequence ID" value="MBW4657359.1"/>
    <property type="molecule type" value="Genomic_DNA"/>
</dbReference>
<reference evidence="3" key="2">
    <citation type="journal article" date="2022" name="Microbiol. Resour. Announc.">
        <title>Metagenome Sequencing to Explore Phylogenomics of Terrestrial Cyanobacteria.</title>
        <authorList>
            <person name="Ward R.D."/>
            <person name="Stajich J.E."/>
            <person name="Johansen J.R."/>
            <person name="Huntemann M."/>
            <person name="Clum A."/>
            <person name="Foster B."/>
            <person name="Foster B."/>
            <person name="Roux S."/>
            <person name="Palaniappan K."/>
            <person name="Varghese N."/>
            <person name="Mukherjee S."/>
            <person name="Reddy T.B.K."/>
            <person name="Daum C."/>
            <person name="Copeland A."/>
            <person name="Chen I.A."/>
            <person name="Ivanova N.N."/>
            <person name="Kyrpides N.C."/>
            <person name="Shapiro N."/>
            <person name="Eloe-Fadrosh E.A."/>
            <person name="Pietrasiak N."/>
        </authorList>
    </citation>
    <scope>NUCLEOTIDE SEQUENCE</scope>
    <source>
        <strain evidence="3">UHER 2000/2452</strain>
    </source>
</reference>
<comment type="caution">
    <text evidence="3">The sequence shown here is derived from an EMBL/GenBank/DDBJ whole genome shotgun (WGS) entry which is preliminary data.</text>
</comment>
<dbReference type="HAMAP" id="MF_01360">
    <property type="entry name" value="UPF0367"/>
    <property type="match status" value="1"/>
</dbReference>